<dbReference type="PANTHER" id="PTHR47893">
    <property type="entry name" value="REGULATORY PROTEIN PCHR"/>
    <property type="match status" value="1"/>
</dbReference>
<sequence>MISICKTTKEFQSRVLDKMTFSPYHKENCIIYKNESRPELGYFIKYSREDYYDFGVGDYTIPSDFSLSFDHEEELMRFGTVYTGETKFKIENNPVSSFSPSSFFVVEKTLKGNQVWSKGQHFHGAEITIHKKYFDEVIKPNFKNIIDFDYFITNYTYNYLPLEIASIIQHLKSLAEVERLTPIYLESKILESISLINDEINSSPNNAFTNQLNYGEIKIGKDRYITLTASDANAIKEAYDILTKEACNPPTIKSLSKRVFLNEQKLKAGFSAKYHMSISQYTNSIRMTMAENLLSTTELSIDEISKMIGYNYSGNFIKMFKKTHGKTPLDFRKGKK</sequence>
<dbReference type="EMBL" id="CYZX01000025">
    <property type="protein sequence ID" value="CUP07546.1"/>
    <property type="molecule type" value="Genomic_DNA"/>
</dbReference>
<feature type="domain" description="HTH araC/xylS-type" evidence="3">
    <location>
        <begin position="236"/>
        <end position="334"/>
    </location>
</feature>
<evidence type="ECO:0000313" key="4">
    <source>
        <dbReference type="EMBL" id="CUP07546.1"/>
    </source>
</evidence>
<dbReference type="GO" id="GO:0003700">
    <property type="term" value="F:DNA-binding transcription factor activity"/>
    <property type="evidence" value="ECO:0007669"/>
    <property type="project" value="InterPro"/>
</dbReference>
<dbReference type="GO" id="GO:0043565">
    <property type="term" value="F:sequence-specific DNA binding"/>
    <property type="evidence" value="ECO:0007669"/>
    <property type="project" value="InterPro"/>
</dbReference>
<evidence type="ECO:0000259" key="3">
    <source>
        <dbReference type="PROSITE" id="PS01124"/>
    </source>
</evidence>
<proteinExistence type="predicted"/>
<keyword evidence="1" id="KW-0805">Transcription regulation</keyword>
<reference evidence="4 5" key="1">
    <citation type="submission" date="2015-09" db="EMBL/GenBank/DDBJ databases">
        <authorList>
            <consortium name="Pathogen Informatics"/>
        </authorList>
    </citation>
    <scope>NUCLEOTIDE SEQUENCE [LARGE SCALE GENOMIC DNA]</scope>
    <source>
        <strain evidence="4 5">2789STDY5834856</strain>
    </source>
</reference>
<dbReference type="OrthoDB" id="9772607at2"/>
<evidence type="ECO:0000313" key="5">
    <source>
        <dbReference type="Proteomes" id="UP000095594"/>
    </source>
</evidence>
<dbReference type="SMART" id="SM00342">
    <property type="entry name" value="HTH_ARAC"/>
    <property type="match status" value="1"/>
</dbReference>
<dbReference type="RefSeq" id="WP_084759046.1">
    <property type="nucleotide sequence ID" value="NZ_CABIXQ010000025.1"/>
</dbReference>
<name>A0A174KAS6_9CLOT</name>
<dbReference type="InterPro" id="IPR053142">
    <property type="entry name" value="PchR_regulatory_protein"/>
</dbReference>
<evidence type="ECO:0000256" key="2">
    <source>
        <dbReference type="ARBA" id="ARBA00023163"/>
    </source>
</evidence>
<dbReference type="Proteomes" id="UP000095594">
    <property type="component" value="Unassembled WGS sequence"/>
</dbReference>
<dbReference type="Gene3D" id="1.10.10.60">
    <property type="entry name" value="Homeodomain-like"/>
    <property type="match status" value="1"/>
</dbReference>
<dbReference type="Pfam" id="PF12833">
    <property type="entry name" value="HTH_18"/>
    <property type="match status" value="1"/>
</dbReference>
<dbReference type="AlphaFoldDB" id="A0A174KAS6"/>
<dbReference type="PANTHER" id="PTHR47893:SF1">
    <property type="entry name" value="REGULATORY PROTEIN PCHR"/>
    <property type="match status" value="1"/>
</dbReference>
<protein>
    <submittedName>
        <fullName evidence="4">Helix-turn-helix domain-containing protein</fullName>
    </submittedName>
</protein>
<evidence type="ECO:0000256" key="1">
    <source>
        <dbReference type="ARBA" id="ARBA00023015"/>
    </source>
</evidence>
<gene>
    <name evidence="4" type="primary">araC_2</name>
    <name evidence="4" type="ORF">ERS852471_02939</name>
</gene>
<dbReference type="InterPro" id="IPR018060">
    <property type="entry name" value="HTH_AraC"/>
</dbReference>
<dbReference type="SUPFAM" id="SSF46689">
    <property type="entry name" value="Homeodomain-like"/>
    <property type="match status" value="1"/>
</dbReference>
<dbReference type="InterPro" id="IPR009057">
    <property type="entry name" value="Homeodomain-like_sf"/>
</dbReference>
<organism evidence="4 5">
    <name type="scientific">Clostridium disporicum</name>
    <dbReference type="NCBI Taxonomy" id="84024"/>
    <lineage>
        <taxon>Bacteria</taxon>
        <taxon>Bacillati</taxon>
        <taxon>Bacillota</taxon>
        <taxon>Clostridia</taxon>
        <taxon>Eubacteriales</taxon>
        <taxon>Clostridiaceae</taxon>
        <taxon>Clostridium</taxon>
    </lineage>
</organism>
<accession>A0A174KAS6</accession>
<dbReference type="PROSITE" id="PS01124">
    <property type="entry name" value="HTH_ARAC_FAMILY_2"/>
    <property type="match status" value="1"/>
</dbReference>
<keyword evidence="2" id="KW-0804">Transcription</keyword>